<dbReference type="InterPro" id="IPR036236">
    <property type="entry name" value="Znf_C2H2_sf"/>
</dbReference>
<evidence type="ECO:0000256" key="8">
    <source>
        <dbReference type="SAM" id="MobiDB-lite"/>
    </source>
</evidence>
<feature type="compositionally biased region" description="Low complexity" evidence="8">
    <location>
        <begin position="417"/>
        <end position="441"/>
    </location>
</feature>
<dbReference type="PROSITE" id="PS50157">
    <property type="entry name" value="ZINC_FINGER_C2H2_2"/>
    <property type="match status" value="2"/>
</dbReference>
<keyword evidence="4 7" id="KW-0863">Zinc-finger</keyword>
<feature type="region of interest" description="Disordered" evidence="8">
    <location>
        <begin position="28"/>
        <end position="103"/>
    </location>
</feature>
<dbReference type="Proteomes" id="UP000193642">
    <property type="component" value="Unassembled WGS sequence"/>
</dbReference>
<feature type="domain" description="C2H2-type" evidence="9">
    <location>
        <begin position="473"/>
        <end position="501"/>
    </location>
</feature>
<keyword evidence="2" id="KW-0479">Metal-binding</keyword>
<evidence type="ECO:0000256" key="3">
    <source>
        <dbReference type="ARBA" id="ARBA00022737"/>
    </source>
</evidence>
<dbReference type="PROSITE" id="PS00028">
    <property type="entry name" value="ZINC_FINGER_C2H2_1"/>
    <property type="match status" value="1"/>
</dbReference>
<dbReference type="AlphaFoldDB" id="A0A1Y2BNZ4"/>
<dbReference type="GO" id="GO:0008270">
    <property type="term" value="F:zinc ion binding"/>
    <property type="evidence" value="ECO:0007669"/>
    <property type="project" value="UniProtKB-KW"/>
</dbReference>
<dbReference type="PANTHER" id="PTHR24388:SF54">
    <property type="entry name" value="PROTEIN ESCARGOT"/>
    <property type="match status" value="1"/>
</dbReference>
<dbReference type="Pfam" id="PF00096">
    <property type="entry name" value="zf-C2H2"/>
    <property type="match status" value="1"/>
</dbReference>
<reference evidence="10 11" key="1">
    <citation type="submission" date="2016-07" db="EMBL/GenBank/DDBJ databases">
        <title>Pervasive Adenine N6-methylation of Active Genes in Fungi.</title>
        <authorList>
            <consortium name="DOE Joint Genome Institute"/>
            <person name="Mondo S.J."/>
            <person name="Dannebaum R.O."/>
            <person name="Kuo R.C."/>
            <person name="Labutti K."/>
            <person name="Haridas S."/>
            <person name="Kuo A."/>
            <person name="Salamov A."/>
            <person name="Ahrendt S.R."/>
            <person name="Lipzen A."/>
            <person name="Sullivan W."/>
            <person name="Andreopoulos W.B."/>
            <person name="Clum A."/>
            <person name="Lindquist E."/>
            <person name="Daum C."/>
            <person name="Ramamoorthy G.K."/>
            <person name="Gryganskyi A."/>
            <person name="Culley D."/>
            <person name="Magnuson J.K."/>
            <person name="James T.Y."/>
            <person name="O'Malley M.A."/>
            <person name="Stajich J.E."/>
            <person name="Spatafora J.W."/>
            <person name="Visel A."/>
            <person name="Grigoriev I.V."/>
        </authorList>
    </citation>
    <scope>NUCLEOTIDE SEQUENCE [LARGE SCALE GENOMIC DNA]</scope>
    <source>
        <strain evidence="10 11">JEL800</strain>
    </source>
</reference>
<dbReference type="SUPFAM" id="SSF57667">
    <property type="entry name" value="beta-beta-alpha zinc fingers"/>
    <property type="match status" value="1"/>
</dbReference>
<feature type="compositionally biased region" description="Low complexity" evidence="8">
    <location>
        <begin position="377"/>
        <end position="388"/>
    </location>
</feature>
<feature type="region of interest" description="Disordered" evidence="8">
    <location>
        <begin position="346"/>
        <end position="388"/>
    </location>
</feature>
<keyword evidence="11" id="KW-1185">Reference proteome</keyword>
<gene>
    <name evidence="10" type="ORF">BCR33DRAFT_855215</name>
</gene>
<evidence type="ECO:0000256" key="1">
    <source>
        <dbReference type="ARBA" id="ARBA00004123"/>
    </source>
</evidence>
<evidence type="ECO:0000313" key="11">
    <source>
        <dbReference type="Proteomes" id="UP000193642"/>
    </source>
</evidence>
<evidence type="ECO:0000256" key="5">
    <source>
        <dbReference type="ARBA" id="ARBA00022833"/>
    </source>
</evidence>
<sequence length="561" mass="59969">MHRITSCIQQSNLQLLIDAVDLDRSSSSLSVNSIPLHPLPPSAPVQQQPSNHLQQQQQQQQRPHLNPSPLPTPPFTIQSSTPTPSRSIYSTSTSSSGTLTAKDQVPPSPIAIVHSSLHPFASQKLYAGNHANLVHQRQTGGGGGGFYSSTLNAYGANQFHTATKYYLPGQKPKAPDPISIPVGSDTSATISSDRTWTTTTAATAVDSFASGVIAVLSTRSIFAASDAATDTTSRSDQLSQSQQQQIQHQQLAQQGHSQQQALKPQQSIYVAPQSQYTPPQSQYQQHPQQQPHAIPQSVIHQKQQQQPIPIQVPHNYNNAVSFQHMQSPSSYSTISSLDAAFASSNMRRHTSTDDGMDEDTTEGGDNYGEEELDEVSSEVGSSVSTSVLSSTLPQQLFRTRLSSSSPISPQPALLVPTTTSSTGSSIGTATSTTTPSTTTTTGQFKCPYPDCDKLAPSSAALRSHLRCHTSAIHECPHCTASFRRKHDLQRHVRSKHFEDTSVYKHYCEFCLKRFPRADTLKRHLGGRVGGCATTMGPLQAGSGAGGKEVGGGGGGGGGMGT</sequence>
<feature type="compositionally biased region" description="Acidic residues" evidence="8">
    <location>
        <begin position="354"/>
        <end position="376"/>
    </location>
</feature>
<keyword evidence="5" id="KW-0862">Zinc</keyword>
<feature type="region of interest" description="Disordered" evidence="8">
    <location>
        <begin position="401"/>
        <end position="441"/>
    </location>
</feature>
<evidence type="ECO:0000256" key="6">
    <source>
        <dbReference type="ARBA" id="ARBA00023242"/>
    </source>
</evidence>
<dbReference type="Gene3D" id="3.30.160.60">
    <property type="entry name" value="Classic Zinc Finger"/>
    <property type="match status" value="1"/>
</dbReference>
<name>A0A1Y2BNZ4_9FUNG</name>
<evidence type="ECO:0000256" key="2">
    <source>
        <dbReference type="ARBA" id="ARBA00022723"/>
    </source>
</evidence>
<dbReference type="Pfam" id="PF12874">
    <property type="entry name" value="zf-met"/>
    <property type="match status" value="1"/>
</dbReference>
<keyword evidence="3" id="KW-0677">Repeat</keyword>
<dbReference type="SMART" id="SM00355">
    <property type="entry name" value="ZnF_C2H2"/>
    <property type="match status" value="3"/>
</dbReference>
<feature type="compositionally biased region" description="Low complexity" evidence="8">
    <location>
        <begin position="79"/>
        <end position="100"/>
    </location>
</feature>
<proteinExistence type="predicted"/>
<dbReference type="GO" id="GO:0005634">
    <property type="term" value="C:nucleus"/>
    <property type="evidence" value="ECO:0007669"/>
    <property type="project" value="UniProtKB-SubCell"/>
</dbReference>
<dbReference type="InterPro" id="IPR013087">
    <property type="entry name" value="Znf_C2H2_type"/>
</dbReference>
<dbReference type="GO" id="GO:0000981">
    <property type="term" value="F:DNA-binding transcription factor activity, RNA polymerase II-specific"/>
    <property type="evidence" value="ECO:0007669"/>
    <property type="project" value="TreeGrafter"/>
</dbReference>
<comment type="subcellular location">
    <subcellularLocation>
        <location evidence="1">Nucleus</location>
    </subcellularLocation>
</comment>
<organism evidence="10 11">
    <name type="scientific">Rhizoclosmatium globosum</name>
    <dbReference type="NCBI Taxonomy" id="329046"/>
    <lineage>
        <taxon>Eukaryota</taxon>
        <taxon>Fungi</taxon>
        <taxon>Fungi incertae sedis</taxon>
        <taxon>Chytridiomycota</taxon>
        <taxon>Chytridiomycota incertae sedis</taxon>
        <taxon>Chytridiomycetes</taxon>
        <taxon>Chytridiales</taxon>
        <taxon>Chytriomycetaceae</taxon>
        <taxon>Rhizoclosmatium</taxon>
    </lineage>
</organism>
<keyword evidence="6" id="KW-0539">Nucleus</keyword>
<dbReference type="PANTHER" id="PTHR24388">
    <property type="entry name" value="ZINC FINGER PROTEIN"/>
    <property type="match status" value="1"/>
</dbReference>
<feature type="compositionally biased region" description="Low complexity" evidence="8">
    <location>
        <begin position="46"/>
        <end position="65"/>
    </location>
</feature>
<dbReference type="STRING" id="329046.A0A1Y2BNZ4"/>
<dbReference type="InterPro" id="IPR050527">
    <property type="entry name" value="Snail/Krueppel_Znf"/>
</dbReference>
<dbReference type="GO" id="GO:0000978">
    <property type="term" value="F:RNA polymerase II cis-regulatory region sequence-specific DNA binding"/>
    <property type="evidence" value="ECO:0007669"/>
    <property type="project" value="TreeGrafter"/>
</dbReference>
<evidence type="ECO:0000256" key="7">
    <source>
        <dbReference type="PROSITE-ProRule" id="PRU00042"/>
    </source>
</evidence>
<protein>
    <recommendedName>
        <fullName evidence="9">C2H2-type domain-containing protein</fullName>
    </recommendedName>
</protein>
<feature type="region of interest" description="Disordered" evidence="8">
    <location>
        <begin position="542"/>
        <end position="561"/>
    </location>
</feature>
<evidence type="ECO:0000259" key="9">
    <source>
        <dbReference type="PROSITE" id="PS50157"/>
    </source>
</evidence>
<evidence type="ECO:0000256" key="4">
    <source>
        <dbReference type="ARBA" id="ARBA00022771"/>
    </source>
</evidence>
<feature type="domain" description="C2H2-type" evidence="9">
    <location>
        <begin position="444"/>
        <end position="469"/>
    </location>
</feature>
<dbReference type="EMBL" id="MCGO01000055">
    <property type="protein sequence ID" value="ORY36471.1"/>
    <property type="molecule type" value="Genomic_DNA"/>
</dbReference>
<evidence type="ECO:0000313" key="10">
    <source>
        <dbReference type="EMBL" id="ORY36471.1"/>
    </source>
</evidence>
<dbReference type="OrthoDB" id="8117402at2759"/>
<comment type="caution">
    <text evidence="10">The sequence shown here is derived from an EMBL/GenBank/DDBJ whole genome shotgun (WGS) entry which is preliminary data.</text>
</comment>
<feature type="region of interest" description="Disordered" evidence="8">
    <location>
        <begin position="274"/>
        <end position="306"/>
    </location>
</feature>
<accession>A0A1Y2BNZ4</accession>